<keyword evidence="2" id="KW-1185">Reference proteome</keyword>
<dbReference type="Proteomes" id="UP000245137">
    <property type="component" value="Unassembled WGS sequence"/>
</dbReference>
<comment type="caution">
    <text evidence="1">The sequence shown here is derived from an EMBL/GenBank/DDBJ whole genome shotgun (WGS) entry which is preliminary data.</text>
</comment>
<evidence type="ECO:0000313" key="1">
    <source>
        <dbReference type="EMBL" id="PWB94628.1"/>
    </source>
</evidence>
<proteinExistence type="predicted"/>
<organism evidence="1 2">
    <name type="scientific">Methylosinus sporium</name>
    <dbReference type="NCBI Taxonomy" id="428"/>
    <lineage>
        <taxon>Bacteria</taxon>
        <taxon>Pseudomonadati</taxon>
        <taxon>Pseudomonadota</taxon>
        <taxon>Alphaproteobacteria</taxon>
        <taxon>Hyphomicrobiales</taxon>
        <taxon>Methylocystaceae</taxon>
        <taxon>Methylosinus</taxon>
    </lineage>
</organism>
<dbReference type="RefSeq" id="WP_108916381.1">
    <property type="nucleotide sequence ID" value="NZ_BGJY01000018.1"/>
</dbReference>
<accession>A0A2U1SSM5</accession>
<sequence>MTRELDAAERRKSSLRRSLEMFADALADERAKDTGILRTPETDREVAETIVANCLTKDITDVAMMEGPRAIAAPRAADGEVKHG</sequence>
<dbReference type="AlphaFoldDB" id="A0A2U1SSM5"/>
<protein>
    <submittedName>
        <fullName evidence="1">Uncharacterized protein</fullName>
    </submittedName>
</protein>
<name>A0A2U1SSM5_METSR</name>
<gene>
    <name evidence="1" type="ORF">C5689_06080</name>
</gene>
<dbReference type="EMBL" id="PUIV01000006">
    <property type="protein sequence ID" value="PWB94628.1"/>
    <property type="molecule type" value="Genomic_DNA"/>
</dbReference>
<evidence type="ECO:0000313" key="2">
    <source>
        <dbReference type="Proteomes" id="UP000245137"/>
    </source>
</evidence>
<reference evidence="1 2" key="1">
    <citation type="journal article" date="2018" name="Appl. Microbiol. Biotechnol.">
        <title>Co-cultivation of the strictly anaerobic methanogen Methanosarcina barkeri with aerobic methanotrophs in an oxygen-limited membrane bioreactor.</title>
        <authorList>
            <person name="In 't Zandt M.H."/>
            <person name="van den Bosch T.J.M."/>
            <person name="Rijkers R."/>
            <person name="van Kessel M.A.H.J."/>
            <person name="Jetten M.S.M."/>
            <person name="Welte C.U."/>
        </authorList>
    </citation>
    <scope>NUCLEOTIDE SEQUENCE [LARGE SCALE GENOMIC DNA]</scope>
    <source>
        <strain evidence="1 2">DSM 17706</strain>
    </source>
</reference>